<evidence type="ECO:0000259" key="2">
    <source>
        <dbReference type="Pfam" id="PF13966"/>
    </source>
</evidence>
<feature type="domain" description="Reverse transcriptase zinc-binding" evidence="2">
    <location>
        <begin position="129"/>
        <end position="209"/>
    </location>
</feature>
<dbReference type="Gene3D" id="3.30.420.10">
    <property type="entry name" value="Ribonuclease H-like superfamily/Ribonuclease H"/>
    <property type="match status" value="1"/>
</dbReference>
<evidence type="ECO:0000313" key="3">
    <source>
        <dbReference type="EMBL" id="CAL1412374.1"/>
    </source>
</evidence>
<keyword evidence="4" id="KW-1185">Reference proteome</keyword>
<evidence type="ECO:0000313" key="4">
    <source>
        <dbReference type="Proteomes" id="UP001497516"/>
    </source>
</evidence>
<dbReference type="Pfam" id="PF13966">
    <property type="entry name" value="zf-RVT"/>
    <property type="match status" value="1"/>
</dbReference>
<accession>A0AAV2GQE8</accession>
<dbReference type="AlphaFoldDB" id="A0AAV2GQE8"/>
<dbReference type="CDD" id="cd06222">
    <property type="entry name" value="RNase_H_like"/>
    <property type="match status" value="1"/>
</dbReference>
<dbReference type="PANTHER" id="PTHR47723:SF21">
    <property type="entry name" value="POLYNUCLEOTIDYL TRANSFERASE, RIBONUCLEASE H-LIKE SUPERFAMILY PROTEIN"/>
    <property type="match status" value="1"/>
</dbReference>
<proteinExistence type="predicted"/>
<organism evidence="3 4">
    <name type="scientific">Linum trigynum</name>
    <dbReference type="NCBI Taxonomy" id="586398"/>
    <lineage>
        <taxon>Eukaryota</taxon>
        <taxon>Viridiplantae</taxon>
        <taxon>Streptophyta</taxon>
        <taxon>Embryophyta</taxon>
        <taxon>Tracheophyta</taxon>
        <taxon>Spermatophyta</taxon>
        <taxon>Magnoliopsida</taxon>
        <taxon>eudicotyledons</taxon>
        <taxon>Gunneridae</taxon>
        <taxon>Pentapetalae</taxon>
        <taxon>rosids</taxon>
        <taxon>fabids</taxon>
        <taxon>Malpighiales</taxon>
        <taxon>Linaceae</taxon>
        <taxon>Linum</taxon>
    </lineage>
</organism>
<dbReference type="Pfam" id="PF13456">
    <property type="entry name" value="RVT_3"/>
    <property type="match status" value="1"/>
</dbReference>
<evidence type="ECO:0000259" key="1">
    <source>
        <dbReference type="Pfam" id="PF13456"/>
    </source>
</evidence>
<dbReference type="InterPro" id="IPR044730">
    <property type="entry name" value="RNase_H-like_dom_plant"/>
</dbReference>
<protein>
    <recommendedName>
        <fullName evidence="5">Reverse transcriptase</fullName>
    </recommendedName>
</protein>
<dbReference type="GO" id="GO:0004523">
    <property type="term" value="F:RNA-DNA hybrid ribonuclease activity"/>
    <property type="evidence" value="ECO:0007669"/>
    <property type="project" value="InterPro"/>
</dbReference>
<feature type="domain" description="RNase H type-1" evidence="1">
    <location>
        <begin position="312"/>
        <end position="430"/>
    </location>
</feature>
<dbReference type="InterPro" id="IPR053151">
    <property type="entry name" value="RNase_H-like"/>
</dbReference>
<dbReference type="GO" id="GO:0003676">
    <property type="term" value="F:nucleic acid binding"/>
    <property type="evidence" value="ECO:0007669"/>
    <property type="project" value="InterPro"/>
</dbReference>
<name>A0AAV2GQE8_9ROSI</name>
<reference evidence="3 4" key="1">
    <citation type="submission" date="2024-04" db="EMBL/GenBank/DDBJ databases">
        <authorList>
            <person name="Fracassetti M."/>
        </authorList>
    </citation>
    <scope>NUCLEOTIDE SEQUENCE [LARGE SCALE GENOMIC DNA]</scope>
</reference>
<dbReference type="InterPro" id="IPR002156">
    <property type="entry name" value="RNaseH_domain"/>
</dbReference>
<gene>
    <name evidence="3" type="ORF">LTRI10_LOCUS51673</name>
</gene>
<dbReference type="InterPro" id="IPR026960">
    <property type="entry name" value="RVT-Znf"/>
</dbReference>
<evidence type="ECO:0008006" key="5">
    <source>
        <dbReference type="Google" id="ProtNLM"/>
    </source>
</evidence>
<sequence length="463" mass="54178">MKAKYYPNREVLEAEAGNNASFLWKGLLSARSLVKRGCRWRIVNGCSIDIWLDKWVPGNENFKIKTPTTRLGDSTSVAELIDFEGKCWRVDVLNDHFLPEDRVNILKIPIPRDWGRDERVWGEEKSGDYSVKSAYRLWFNRDEEERGEFYSPANWDRLWKLEIPQKVKIFAWKRVVQRTTKGSEGCPFCNLKETQFHIFQECGWVRRVWRPSPLASMFERGENLTSEEWFCELQEHEPDEQIGRFLVALWFIWDQRNSQLWNKSKMEEWEIMGRASRWIEEYLEAQSPRERTQQAEQTKWAPSTAADFTMTVDAACLQDRGTGLGVVVRDRAGAFRLEAVKRSRRQWDPDLAEAMAVDFGVEIVGRYHFLNSEIQMDCQRVARILRGEQQTQLELGRVYEEIRRKATGLGPVAWSYISRKLNEPAHLVAHTDCGWEREDIWVDSPPSFLVQALQADVMMPSNS</sequence>
<dbReference type="PANTHER" id="PTHR47723">
    <property type="entry name" value="OS05G0353850 PROTEIN"/>
    <property type="match status" value="1"/>
</dbReference>
<dbReference type="InterPro" id="IPR036397">
    <property type="entry name" value="RNaseH_sf"/>
</dbReference>
<dbReference type="Proteomes" id="UP001497516">
    <property type="component" value="Chromosome 9"/>
</dbReference>
<dbReference type="EMBL" id="OZ034822">
    <property type="protein sequence ID" value="CAL1412374.1"/>
    <property type="molecule type" value="Genomic_DNA"/>
</dbReference>